<dbReference type="Pfam" id="PF04122">
    <property type="entry name" value="CW_binding_2"/>
    <property type="match status" value="3"/>
</dbReference>
<dbReference type="EMBL" id="JANTEZ010000008">
    <property type="protein sequence ID" value="MCS5716173.1"/>
    <property type="molecule type" value="Genomic_DNA"/>
</dbReference>
<gene>
    <name evidence="3" type="ORF">NVV95_16625</name>
</gene>
<dbReference type="InterPro" id="IPR007253">
    <property type="entry name" value="Cell_wall-bd_2"/>
</dbReference>
<keyword evidence="2" id="KW-1133">Transmembrane helix</keyword>
<accession>A0ABT2GIW4</accession>
<organism evidence="3 4">
    <name type="scientific">Herbiconiux gentiana</name>
    <dbReference type="NCBI Taxonomy" id="2970912"/>
    <lineage>
        <taxon>Bacteria</taxon>
        <taxon>Bacillati</taxon>
        <taxon>Actinomycetota</taxon>
        <taxon>Actinomycetes</taxon>
        <taxon>Micrococcales</taxon>
        <taxon>Microbacteriaceae</taxon>
        <taxon>Herbiconiux</taxon>
    </lineage>
</organism>
<evidence type="ECO:0000256" key="1">
    <source>
        <dbReference type="SAM" id="MobiDB-lite"/>
    </source>
</evidence>
<comment type="caution">
    <text evidence="3">The sequence shown here is derived from an EMBL/GenBank/DDBJ whole genome shotgun (WGS) entry which is preliminary data.</text>
</comment>
<dbReference type="Proteomes" id="UP001165580">
    <property type="component" value="Unassembled WGS sequence"/>
</dbReference>
<keyword evidence="4" id="KW-1185">Reference proteome</keyword>
<proteinExistence type="predicted"/>
<keyword evidence="2" id="KW-0812">Transmembrane</keyword>
<evidence type="ECO:0000313" key="3">
    <source>
        <dbReference type="EMBL" id="MCS5716173.1"/>
    </source>
</evidence>
<reference evidence="3" key="1">
    <citation type="submission" date="2022-08" db="EMBL/GenBank/DDBJ databases">
        <authorList>
            <person name="Deng Y."/>
            <person name="Han X.-F."/>
            <person name="Zhang Y.-Q."/>
        </authorList>
    </citation>
    <scope>NUCLEOTIDE SEQUENCE</scope>
    <source>
        <strain evidence="3">CPCC 205716</strain>
    </source>
</reference>
<dbReference type="Gene3D" id="3.40.50.12090">
    <property type="match status" value="1"/>
</dbReference>
<sequence>MPSRSGATAAATVTPSGAIGERRQRGDTMVAARRTGLIGAAIGALLLGVIGAVAPAAADDARPPIDVALTPAGVSLVATWNAFGYVPSETRQIHVTLPPELLDYSLTGYSWRLSGLESDLTGVLPATQTSFDIDLPLDLDHASLQLDVVAATGGDGDSAMLSALIWPSVPGVGDPPIVVVDADLDPTSSKATGTREHVFTGEPAALTLQGGDRIALKGAPGLWTTGPTGDWGDAFVHHQVEVSGSNGELPLEASASSDGSTLLAAMPDDVSRLRADTLLVAFRPLVNGEKVVESIRFDSRVSIERTISATRVDGADRYAVAAAASAAQFPEGAPVAYVVTGEGFADALSAGPAAAKDGGPLLLTHRDELTADTAAELQRLSPGRIVVVGGEKAVSDGVLDTLAGIAPVQRFAGADRFAVSRAVLDTVFGPETSGLYLATGAAFPDALAAGAAAGAAREPVLVVDGRASALDDATGAALSALPLDRVAIVGGPAAVSEGLADDVAAIAPVQRYGGADRFEVAAALNAAVFDFAPEAFVATGADFPDALAGSAWAGRTRAPLYVTRPGCLPAEALAAMRGQDVSSITVLGGPLAVADPVLALETCTG</sequence>
<feature type="transmembrane region" description="Helical" evidence="2">
    <location>
        <begin position="37"/>
        <end position="58"/>
    </location>
</feature>
<dbReference type="InterPro" id="IPR051922">
    <property type="entry name" value="Bact_Sporulation_Assoc"/>
</dbReference>
<dbReference type="PANTHER" id="PTHR30032:SF8">
    <property type="entry name" value="GERMINATION-SPECIFIC N-ACETYLMURAMOYL-L-ALANINE AMIDASE"/>
    <property type="match status" value="1"/>
</dbReference>
<protein>
    <submittedName>
        <fullName evidence="3">Cell wall-binding repeat-containing protein</fullName>
    </submittedName>
</protein>
<feature type="region of interest" description="Disordered" evidence="1">
    <location>
        <begin position="1"/>
        <end position="25"/>
    </location>
</feature>
<evidence type="ECO:0000256" key="2">
    <source>
        <dbReference type="SAM" id="Phobius"/>
    </source>
</evidence>
<dbReference type="RefSeq" id="WP_259487668.1">
    <property type="nucleotide sequence ID" value="NZ_JANTEZ010000008.1"/>
</dbReference>
<name>A0ABT2GIW4_9MICO</name>
<evidence type="ECO:0000313" key="4">
    <source>
        <dbReference type="Proteomes" id="UP001165580"/>
    </source>
</evidence>
<dbReference type="PANTHER" id="PTHR30032">
    <property type="entry name" value="N-ACETYLMURAMOYL-L-ALANINE AMIDASE-RELATED"/>
    <property type="match status" value="1"/>
</dbReference>
<keyword evidence="2" id="KW-0472">Membrane</keyword>